<feature type="region of interest" description="Disordered" evidence="1">
    <location>
        <begin position="1"/>
        <end position="22"/>
    </location>
</feature>
<proteinExistence type="predicted"/>
<keyword evidence="2" id="KW-0812">Transmembrane</keyword>
<evidence type="ECO:0000313" key="5">
    <source>
        <dbReference type="Proteomes" id="UP000251314"/>
    </source>
</evidence>
<reference evidence="4 5" key="1">
    <citation type="submission" date="2018-01" db="EMBL/GenBank/DDBJ databases">
        <title>Draft genome of the strawberry crown rot pathogen Phytophthora cactorum.</title>
        <authorList>
            <person name="Armitage A.D."/>
            <person name="Lysoe E."/>
            <person name="Nellist C.F."/>
            <person name="Harrison R.J."/>
            <person name="Brurberg M.B."/>
        </authorList>
    </citation>
    <scope>NUCLEOTIDE SEQUENCE [LARGE SCALE GENOMIC DNA]</scope>
    <source>
        <strain evidence="4 5">10300</strain>
    </source>
</reference>
<dbReference type="AlphaFoldDB" id="A0A329RZT6"/>
<dbReference type="VEuPathDB" id="FungiDB:PC110_g14724"/>
<dbReference type="Proteomes" id="UP000251314">
    <property type="component" value="Unassembled WGS sequence"/>
</dbReference>
<evidence type="ECO:0000256" key="2">
    <source>
        <dbReference type="SAM" id="Phobius"/>
    </source>
</evidence>
<evidence type="ECO:0000313" key="4">
    <source>
        <dbReference type="EMBL" id="RAW28912.1"/>
    </source>
</evidence>
<evidence type="ECO:0000313" key="3">
    <source>
        <dbReference type="EMBL" id="KAG2942016.1"/>
    </source>
</evidence>
<dbReference type="EMBL" id="RCMK01000236">
    <property type="protein sequence ID" value="KAG2942016.1"/>
    <property type="molecule type" value="Genomic_DNA"/>
</dbReference>
<dbReference type="OrthoDB" id="125537at2759"/>
<gene>
    <name evidence="4" type="ORF">PC110_g14724</name>
    <name evidence="3" type="ORF">PC117_g9959</name>
</gene>
<accession>A0A329RZT6</accession>
<feature type="compositionally biased region" description="Polar residues" evidence="1">
    <location>
        <begin position="1"/>
        <end position="21"/>
    </location>
</feature>
<feature type="transmembrane region" description="Helical" evidence="2">
    <location>
        <begin position="360"/>
        <end position="380"/>
    </location>
</feature>
<keyword evidence="2" id="KW-1133">Transmembrane helix</keyword>
<name>A0A329RZT6_9STRA</name>
<comment type="caution">
    <text evidence="4">The sequence shown here is derived from an EMBL/GenBank/DDBJ whole genome shotgun (WGS) entry which is preliminary data.</text>
</comment>
<protein>
    <submittedName>
        <fullName evidence="4">Uncharacterized protein</fullName>
    </submittedName>
</protein>
<dbReference type="Proteomes" id="UP000736787">
    <property type="component" value="Unassembled WGS sequence"/>
</dbReference>
<evidence type="ECO:0000256" key="1">
    <source>
        <dbReference type="SAM" id="MobiDB-lite"/>
    </source>
</evidence>
<dbReference type="EMBL" id="MJFZ01000461">
    <property type="protein sequence ID" value="RAW28912.1"/>
    <property type="molecule type" value="Genomic_DNA"/>
</dbReference>
<keyword evidence="2" id="KW-0472">Membrane</keyword>
<keyword evidence="5" id="KW-1185">Reference proteome</keyword>
<sequence length="403" mass="45419">MQQDRLAAQTSEYLQAQNDRQSALIEQHQEMRRQMQEHRQYLEDQYRLLKAAEEAVGGAAPPADSPPLEPSAVTVAAGTNLPVPPIYRGSSKKEKRDFMNSYAIYTRRIKALNQGTQANFFVMSLSACIEQGTMVRICGFELFKAEKDVTEAEWRDYFLSARVPDNTAYKTLDREVKTLCMDVELQDAESRLSRLMADFYEIVDRLNMEDIVQLEPKKVVGYLVEALRPQAFKIAVKDQLGRQVHKPTKGNIHVFVTWLRGELGFFMRFEAHIAVQQQSTSTSKAGQQQIVGHTAKKDAGGKKFSARTILKDVASTRSILIRDEEVLCPDVANPTEAKDLYEKATGRKVLKPVLTVATKALATVVSGVLSLVTVFVMIRSELRRLAIHRRQPLARSCNSSFVH</sequence>
<reference evidence="3" key="2">
    <citation type="submission" date="2018-10" db="EMBL/GenBank/DDBJ databases">
        <title>Effector identification in a new, highly contiguous assembly of the strawberry crown rot pathogen Phytophthora cactorum.</title>
        <authorList>
            <person name="Armitage A.D."/>
            <person name="Nellist C.F."/>
            <person name="Bates H."/>
            <person name="Vickerstaff R.J."/>
            <person name="Harrison R.J."/>
        </authorList>
    </citation>
    <scope>NUCLEOTIDE SEQUENCE</scope>
    <source>
        <strain evidence="3">4040</strain>
    </source>
</reference>
<organism evidence="4 5">
    <name type="scientific">Phytophthora cactorum</name>
    <dbReference type="NCBI Taxonomy" id="29920"/>
    <lineage>
        <taxon>Eukaryota</taxon>
        <taxon>Sar</taxon>
        <taxon>Stramenopiles</taxon>
        <taxon>Oomycota</taxon>
        <taxon>Peronosporomycetes</taxon>
        <taxon>Peronosporales</taxon>
        <taxon>Peronosporaceae</taxon>
        <taxon>Phytophthora</taxon>
    </lineage>
</organism>